<evidence type="ECO:0000259" key="8">
    <source>
        <dbReference type="Pfam" id="PF04545"/>
    </source>
</evidence>
<dbReference type="InterPro" id="IPR036388">
    <property type="entry name" value="WH-like_DNA-bd_sf"/>
</dbReference>
<evidence type="ECO:0000313" key="9">
    <source>
        <dbReference type="EMBL" id="RQX03645.1"/>
    </source>
</evidence>
<dbReference type="Pfam" id="PF04542">
    <property type="entry name" value="Sigma70_r2"/>
    <property type="match status" value="1"/>
</dbReference>
<dbReference type="Pfam" id="PF04545">
    <property type="entry name" value="Sigma70_r4"/>
    <property type="match status" value="1"/>
</dbReference>
<gene>
    <name evidence="9" type="ORF">DLJ59_11685</name>
</gene>
<dbReference type="Gene3D" id="1.10.10.10">
    <property type="entry name" value="Winged helix-like DNA-binding domain superfamily/Winged helix DNA-binding domain"/>
    <property type="match status" value="1"/>
</dbReference>
<dbReference type="InterPro" id="IPR013325">
    <property type="entry name" value="RNA_pol_sigma_r2"/>
</dbReference>
<dbReference type="GO" id="GO:0016987">
    <property type="term" value="F:sigma factor activity"/>
    <property type="evidence" value="ECO:0007669"/>
    <property type="project" value="UniProtKB-KW"/>
</dbReference>
<accession>A0A3N9WRV9</accession>
<dbReference type="NCBIfam" id="TIGR02937">
    <property type="entry name" value="sigma70-ECF"/>
    <property type="match status" value="1"/>
</dbReference>
<dbReference type="PANTHER" id="PTHR43133:SF52">
    <property type="entry name" value="ECF RNA POLYMERASE SIGMA FACTOR SIGL"/>
    <property type="match status" value="1"/>
</dbReference>
<dbReference type="SUPFAM" id="SSF88659">
    <property type="entry name" value="Sigma3 and sigma4 domains of RNA polymerase sigma factors"/>
    <property type="match status" value="1"/>
</dbReference>
<keyword evidence="2" id="KW-0805">Transcription regulation</keyword>
<evidence type="ECO:0000256" key="4">
    <source>
        <dbReference type="ARBA" id="ARBA00023125"/>
    </source>
</evidence>
<dbReference type="Proteomes" id="UP000282312">
    <property type="component" value="Unassembled WGS sequence"/>
</dbReference>
<dbReference type="EMBL" id="QGSZ01000187">
    <property type="protein sequence ID" value="RQX03645.1"/>
    <property type="molecule type" value="Genomic_DNA"/>
</dbReference>
<reference evidence="9 10" key="1">
    <citation type="submission" date="2018-05" db="EMBL/GenBank/DDBJ databases">
        <title>Micromonospora from Atacama Desert.</title>
        <authorList>
            <person name="Carro L."/>
            <person name="Goodfellow M."/>
            <person name="Klenk H.-P."/>
        </authorList>
    </citation>
    <scope>NUCLEOTIDE SEQUENCE [LARGE SCALE GENOMIC DNA]</scope>
    <source>
        <strain evidence="9 10">LB39</strain>
    </source>
</reference>
<dbReference type="SUPFAM" id="SSF88946">
    <property type="entry name" value="Sigma2 domain of RNA polymerase sigma factors"/>
    <property type="match status" value="1"/>
</dbReference>
<evidence type="ECO:0000313" key="10">
    <source>
        <dbReference type="Proteomes" id="UP000282312"/>
    </source>
</evidence>
<keyword evidence="3" id="KW-0731">Sigma factor</keyword>
<evidence type="ECO:0000256" key="2">
    <source>
        <dbReference type="ARBA" id="ARBA00023015"/>
    </source>
</evidence>
<dbReference type="RefSeq" id="WP_124772515.1">
    <property type="nucleotide sequence ID" value="NZ_JBEZFR010000011.1"/>
</dbReference>
<dbReference type="AlphaFoldDB" id="A0A3N9WRV9"/>
<dbReference type="InterPro" id="IPR007630">
    <property type="entry name" value="RNA_pol_sigma70_r4"/>
</dbReference>
<evidence type="ECO:0008006" key="11">
    <source>
        <dbReference type="Google" id="ProtNLM"/>
    </source>
</evidence>
<dbReference type="InterPro" id="IPR039425">
    <property type="entry name" value="RNA_pol_sigma-70-like"/>
</dbReference>
<evidence type="ECO:0000256" key="1">
    <source>
        <dbReference type="ARBA" id="ARBA00010641"/>
    </source>
</evidence>
<keyword evidence="10" id="KW-1185">Reference proteome</keyword>
<proteinExistence type="inferred from homology"/>
<dbReference type="Gene3D" id="1.10.1740.10">
    <property type="match status" value="1"/>
</dbReference>
<name>A0A3N9WRV9_9ACTN</name>
<comment type="caution">
    <text evidence="9">The sequence shown here is derived from an EMBL/GenBank/DDBJ whole genome shotgun (WGS) entry which is preliminary data.</text>
</comment>
<dbReference type="InterPro" id="IPR013324">
    <property type="entry name" value="RNA_pol_sigma_r3/r4-like"/>
</dbReference>
<feature type="region of interest" description="Disordered" evidence="6">
    <location>
        <begin position="1"/>
        <end position="25"/>
    </location>
</feature>
<dbReference type="GO" id="GO:0006352">
    <property type="term" value="P:DNA-templated transcription initiation"/>
    <property type="evidence" value="ECO:0007669"/>
    <property type="project" value="InterPro"/>
</dbReference>
<keyword evidence="5" id="KW-0804">Transcription</keyword>
<evidence type="ECO:0000256" key="3">
    <source>
        <dbReference type="ARBA" id="ARBA00023082"/>
    </source>
</evidence>
<feature type="domain" description="RNA polymerase sigma-70 region 2" evidence="7">
    <location>
        <begin position="40"/>
        <end position="106"/>
    </location>
</feature>
<keyword evidence="4" id="KW-0238">DNA-binding</keyword>
<comment type="similarity">
    <text evidence="1">Belongs to the sigma-70 factor family. ECF subfamily.</text>
</comment>
<dbReference type="GO" id="GO:0003677">
    <property type="term" value="F:DNA binding"/>
    <property type="evidence" value="ECO:0007669"/>
    <property type="project" value="UniProtKB-KW"/>
</dbReference>
<sequence>MTTGTALSSVDPDTPAGFPGDAQSPGSRAEFFIKEIHGNNGRALLRFLRGLVSADAAHTAEDLVQETMLRAWRNLDAVPTEPNSQRRWLFTVARRLAIDAYRKRQSRPAEISLVDTDPVGLGNEAAEAVIAKLTLQQAITRLSPAHRSVLVELHVKGNSLEATAAQLGVPVGTVKSRSHYAMKFLRDVLDGAEPTGR</sequence>
<evidence type="ECO:0000256" key="6">
    <source>
        <dbReference type="SAM" id="MobiDB-lite"/>
    </source>
</evidence>
<dbReference type="InterPro" id="IPR007627">
    <property type="entry name" value="RNA_pol_sigma70_r2"/>
</dbReference>
<protein>
    <recommendedName>
        <fullName evidence="11">RNA polymerase subunit sigma</fullName>
    </recommendedName>
</protein>
<dbReference type="PANTHER" id="PTHR43133">
    <property type="entry name" value="RNA POLYMERASE ECF-TYPE SIGMA FACTO"/>
    <property type="match status" value="1"/>
</dbReference>
<organism evidence="9 10">
    <name type="scientific">Micromonospora inaquosa</name>
    <dbReference type="NCBI Taxonomy" id="2203716"/>
    <lineage>
        <taxon>Bacteria</taxon>
        <taxon>Bacillati</taxon>
        <taxon>Actinomycetota</taxon>
        <taxon>Actinomycetes</taxon>
        <taxon>Micromonosporales</taxon>
        <taxon>Micromonosporaceae</taxon>
        <taxon>Micromonospora</taxon>
    </lineage>
</organism>
<dbReference type="InterPro" id="IPR014284">
    <property type="entry name" value="RNA_pol_sigma-70_dom"/>
</dbReference>
<evidence type="ECO:0000256" key="5">
    <source>
        <dbReference type="ARBA" id="ARBA00023163"/>
    </source>
</evidence>
<dbReference type="OrthoDB" id="9811152at2"/>
<dbReference type="CDD" id="cd06171">
    <property type="entry name" value="Sigma70_r4"/>
    <property type="match status" value="1"/>
</dbReference>
<feature type="domain" description="RNA polymerase sigma-70 region 4" evidence="8">
    <location>
        <begin position="138"/>
        <end position="186"/>
    </location>
</feature>
<evidence type="ECO:0000259" key="7">
    <source>
        <dbReference type="Pfam" id="PF04542"/>
    </source>
</evidence>